<comment type="similarity">
    <text evidence="1">Belongs to the UPF0231 family.</text>
</comment>
<dbReference type="EMBL" id="JTJU01000092">
    <property type="protein sequence ID" value="OBX06665.1"/>
    <property type="molecule type" value="Genomic_DNA"/>
</dbReference>
<dbReference type="Pfam" id="PF06062">
    <property type="entry name" value="UPF0231"/>
    <property type="match status" value="1"/>
</dbReference>
<sequence>MEFQFYRLDRQTVNVECSMEHEAIARWANSEIQGNLQKIQDILAVIKQCQNTPHTIDKIVTGKEFSLHINRDEVIVKANVLFDENPIDEEALEDDLQFYDEENMALCGLEDFVHFLESYCQFIQE</sequence>
<comment type="caution">
    <text evidence="2">The sequence shown here is derived from an EMBL/GenBank/DDBJ whole genome shotgun (WGS) entry which is preliminary data.</text>
</comment>
<reference evidence="2 3" key="1">
    <citation type="submission" date="2014-11" db="EMBL/GenBank/DDBJ databases">
        <title>Pan-genome of Gallibacterium spp.</title>
        <authorList>
            <person name="Kudirkiene E."/>
            <person name="Bojesen A.M."/>
        </authorList>
    </citation>
    <scope>NUCLEOTIDE SEQUENCE [LARGE SCALE GENOMIC DNA]</scope>
    <source>
        <strain evidence="2 3">18469/18</strain>
    </source>
</reference>
<dbReference type="NCBIfam" id="NF003575">
    <property type="entry name" value="PRK05248.1-2"/>
    <property type="match status" value="1"/>
</dbReference>
<evidence type="ECO:0000313" key="2">
    <source>
        <dbReference type="EMBL" id="OBX06665.1"/>
    </source>
</evidence>
<protein>
    <submittedName>
        <fullName evidence="2">Uncharacterized protein</fullName>
    </submittedName>
</protein>
<accession>A0AB36DZJ3</accession>
<dbReference type="Proteomes" id="UP000092527">
    <property type="component" value="Unassembled WGS sequence"/>
</dbReference>
<dbReference type="InterPro" id="IPR008249">
    <property type="entry name" value="UPF0231"/>
</dbReference>
<evidence type="ECO:0000313" key="3">
    <source>
        <dbReference type="Proteomes" id="UP000092527"/>
    </source>
</evidence>
<proteinExistence type="inferred from homology"/>
<dbReference type="PIRSF" id="PIRSF006287">
    <property type="entry name" value="UCP006287"/>
    <property type="match status" value="1"/>
</dbReference>
<dbReference type="RefSeq" id="WP_066112895.1">
    <property type="nucleotide sequence ID" value="NZ_JTJT01000029.1"/>
</dbReference>
<name>A0AB36DZJ3_9PAST</name>
<evidence type="ECO:0000256" key="1">
    <source>
        <dbReference type="ARBA" id="ARBA00005367"/>
    </source>
</evidence>
<dbReference type="AlphaFoldDB" id="A0AB36DZJ3"/>
<organism evidence="2 3">
    <name type="scientific">Gallibacterium salpingitidis</name>
    <dbReference type="NCBI Taxonomy" id="505341"/>
    <lineage>
        <taxon>Bacteria</taxon>
        <taxon>Pseudomonadati</taxon>
        <taxon>Pseudomonadota</taxon>
        <taxon>Gammaproteobacteria</taxon>
        <taxon>Pasteurellales</taxon>
        <taxon>Pasteurellaceae</taxon>
        <taxon>Gallibacterium</taxon>
    </lineage>
</organism>
<gene>
    <name evidence="2" type="ORF">QV09_11810</name>
</gene>